<name>A0AAU9IXB9_9CILI</name>
<keyword evidence="1" id="KW-1133">Transmembrane helix</keyword>
<dbReference type="Proteomes" id="UP001162131">
    <property type="component" value="Unassembled WGS sequence"/>
</dbReference>
<evidence type="ECO:0000256" key="1">
    <source>
        <dbReference type="SAM" id="Phobius"/>
    </source>
</evidence>
<evidence type="ECO:0000313" key="3">
    <source>
        <dbReference type="Proteomes" id="UP001162131"/>
    </source>
</evidence>
<accession>A0AAU9IXB9</accession>
<keyword evidence="3" id="KW-1185">Reference proteome</keyword>
<dbReference type="EMBL" id="CAJZBQ010000011">
    <property type="protein sequence ID" value="CAG9314141.1"/>
    <property type="molecule type" value="Genomic_DNA"/>
</dbReference>
<sequence>MQGKSKRDDVVELRYQRYYRIATESKVGQIITNLWNNYIWHYSSKALTGSKKIIWTLTSLGVILLLPITMQAILEADAQMQNLSSQLDTAGQANYRPY</sequence>
<gene>
    <name evidence="2" type="ORF">BSTOLATCC_MIC9938</name>
</gene>
<evidence type="ECO:0000313" key="2">
    <source>
        <dbReference type="EMBL" id="CAG9314141.1"/>
    </source>
</evidence>
<keyword evidence="1" id="KW-0812">Transmembrane</keyword>
<feature type="transmembrane region" description="Helical" evidence="1">
    <location>
        <begin position="53"/>
        <end position="74"/>
    </location>
</feature>
<protein>
    <submittedName>
        <fullName evidence="2">Uncharacterized protein</fullName>
    </submittedName>
</protein>
<dbReference type="AlphaFoldDB" id="A0AAU9IXB9"/>
<organism evidence="2 3">
    <name type="scientific">Blepharisma stoltei</name>
    <dbReference type="NCBI Taxonomy" id="1481888"/>
    <lineage>
        <taxon>Eukaryota</taxon>
        <taxon>Sar</taxon>
        <taxon>Alveolata</taxon>
        <taxon>Ciliophora</taxon>
        <taxon>Postciliodesmatophora</taxon>
        <taxon>Heterotrichea</taxon>
        <taxon>Heterotrichida</taxon>
        <taxon>Blepharismidae</taxon>
        <taxon>Blepharisma</taxon>
    </lineage>
</organism>
<proteinExistence type="predicted"/>
<reference evidence="2" key="1">
    <citation type="submission" date="2021-09" db="EMBL/GenBank/DDBJ databases">
        <authorList>
            <consortium name="AG Swart"/>
            <person name="Singh M."/>
            <person name="Singh A."/>
            <person name="Seah K."/>
            <person name="Emmerich C."/>
        </authorList>
    </citation>
    <scope>NUCLEOTIDE SEQUENCE</scope>
    <source>
        <strain evidence="2">ATCC30299</strain>
    </source>
</reference>
<keyword evidence="1" id="KW-0472">Membrane</keyword>
<comment type="caution">
    <text evidence="2">The sequence shown here is derived from an EMBL/GenBank/DDBJ whole genome shotgun (WGS) entry which is preliminary data.</text>
</comment>